<organism evidence="1 2">
    <name type="scientific">Caballeronia insecticola</name>
    <dbReference type="NCBI Taxonomy" id="758793"/>
    <lineage>
        <taxon>Bacteria</taxon>
        <taxon>Pseudomonadati</taxon>
        <taxon>Pseudomonadota</taxon>
        <taxon>Betaproteobacteria</taxon>
        <taxon>Burkholderiales</taxon>
        <taxon>Burkholderiaceae</taxon>
        <taxon>Caballeronia</taxon>
    </lineage>
</organism>
<dbReference type="PANTHER" id="PTHR30143:SF0">
    <property type="entry name" value="2-KETO-4-PENTENOATE HYDRATASE"/>
    <property type="match status" value="1"/>
</dbReference>
<sequence>MRHRSHEDIDMTGSTLAAKLAEARARHRLIEVLEPADIPADAPTAYAIQHEMLRATDARIGAWKIGARAPDALATGAPIDAALVYASPARLPFDAFFRVLVELEIAFCFAYALPARIEPYTREEVFDAIGGVAVALEVVDSRFAQWPNLDPLAQLADSQNNGALVVSGMEPYDVVAPGFDFLTPRLEFTLDGVPIAPAAFGNPAGDPRELLLWLVNHCSRMGLTVEPFWTITTGSYTGAYRVEGPAMLHGSIDRIGELELVLA</sequence>
<protein>
    <submittedName>
        <fullName evidence="1">Putative hydratase/decarboxylase</fullName>
    </submittedName>
</protein>
<reference evidence="1 2" key="1">
    <citation type="journal article" date="2013" name="Genome Announc.">
        <title>Complete Genome Sequence of Burkholderia sp. Strain RPE64, Bacterial Symbiont of the Bean Bug Riptortus pedestris.</title>
        <authorList>
            <person name="Shibata T.F."/>
            <person name="Maeda T."/>
            <person name="Nikoh N."/>
            <person name="Yamaguchi K."/>
            <person name="Oshima K."/>
            <person name="Hattori M."/>
            <person name="Nishiyama T."/>
            <person name="Hasebe M."/>
            <person name="Fukatsu T."/>
            <person name="Kikuchi Y."/>
            <person name="Shigenobu S."/>
        </authorList>
    </citation>
    <scope>NUCLEOTIDE SEQUENCE [LARGE SCALE GENOMIC DNA]</scope>
</reference>
<keyword evidence="2" id="KW-1185">Reference proteome</keyword>
<dbReference type="EMBL" id="AP013058">
    <property type="protein sequence ID" value="BAN23168.1"/>
    <property type="molecule type" value="Genomic_DNA"/>
</dbReference>
<accession>R4WGR2</accession>
<dbReference type="InterPro" id="IPR050772">
    <property type="entry name" value="Hydratase-Decarb/MhpD_sf"/>
</dbReference>
<dbReference type="HOGENOM" id="CLU_060136_1_0_4"/>
<dbReference type="GO" id="GO:0008684">
    <property type="term" value="F:2-oxopent-4-enoate hydratase activity"/>
    <property type="evidence" value="ECO:0007669"/>
    <property type="project" value="TreeGrafter"/>
</dbReference>
<dbReference type="InterPro" id="IPR036663">
    <property type="entry name" value="Fumarylacetoacetase_C_sf"/>
</dbReference>
<reference evidence="1 2" key="2">
    <citation type="journal article" date="2018" name="Int. J. Syst. Evol. Microbiol.">
        <title>Burkholderia insecticola sp. nov., a gut symbiotic bacterium of the bean bug Riptortus pedestris.</title>
        <authorList>
            <person name="Takeshita K."/>
            <person name="Tamaki H."/>
            <person name="Ohbayashi T."/>
            <person name="Meng X.-Y."/>
            <person name="Sone T."/>
            <person name="Mitani Y."/>
            <person name="Peeters C."/>
            <person name="Kikuchi Y."/>
            <person name="Vandamme P."/>
        </authorList>
    </citation>
    <scope>NUCLEOTIDE SEQUENCE [LARGE SCALE GENOMIC DNA]</scope>
    <source>
        <strain evidence="1">RPE64</strain>
    </source>
</reference>
<dbReference type="STRING" id="758793.BRPE64_ACDS14140"/>
<dbReference type="PATRIC" id="fig|758793.3.peg.1417"/>
<evidence type="ECO:0000313" key="2">
    <source>
        <dbReference type="Proteomes" id="UP000013966"/>
    </source>
</evidence>
<dbReference type="SUPFAM" id="SSF56529">
    <property type="entry name" value="FAH"/>
    <property type="match status" value="1"/>
</dbReference>
<dbReference type="Proteomes" id="UP000013966">
    <property type="component" value="Chromosome 1"/>
</dbReference>
<name>R4WGR2_9BURK</name>
<dbReference type="PANTHER" id="PTHR30143">
    <property type="entry name" value="ACID HYDRATASE"/>
    <property type="match status" value="1"/>
</dbReference>
<dbReference type="AlphaFoldDB" id="R4WGR2"/>
<dbReference type="GO" id="GO:0005737">
    <property type="term" value="C:cytoplasm"/>
    <property type="evidence" value="ECO:0007669"/>
    <property type="project" value="TreeGrafter"/>
</dbReference>
<evidence type="ECO:0000313" key="1">
    <source>
        <dbReference type="EMBL" id="BAN23168.1"/>
    </source>
</evidence>
<gene>
    <name evidence="1" type="primary">mhpD</name>
    <name evidence="1" type="ORF">BRPE64_ACDS14140</name>
</gene>
<dbReference type="Gene3D" id="3.90.850.10">
    <property type="entry name" value="Fumarylacetoacetase-like, C-terminal domain"/>
    <property type="match status" value="1"/>
</dbReference>
<proteinExistence type="predicted"/>
<dbReference type="KEGG" id="buo:BRPE64_ACDS14140"/>